<dbReference type="EMBL" id="JADEWL010000020">
    <property type="protein sequence ID" value="MBE9212829.1"/>
    <property type="molecule type" value="Genomic_DNA"/>
</dbReference>
<proteinExistence type="predicted"/>
<dbReference type="AlphaFoldDB" id="A0A8J7F6I5"/>
<accession>A0A8J7F6I5</accession>
<organism evidence="1 2">
    <name type="scientific">Plectonema cf. radiosum LEGE 06105</name>
    <dbReference type="NCBI Taxonomy" id="945769"/>
    <lineage>
        <taxon>Bacteria</taxon>
        <taxon>Bacillati</taxon>
        <taxon>Cyanobacteriota</taxon>
        <taxon>Cyanophyceae</taxon>
        <taxon>Oscillatoriophycideae</taxon>
        <taxon>Oscillatoriales</taxon>
        <taxon>Microcoleaceae</taxon>
        <taxon>Plectonema</taxon>
    </lineage>
</organism>
<dbReference type="Proteomes" id="UP000620559">
    <property type="component" value="Unassembled WGS sequence"/>
</dbReference>
<evidence type="ECO:0000313" key="2">
    <source>
        <dbReference type="Proteomes" id="UP000620559"/>
    </source>
</evidence>
<gene>
    <name evidence="1" type="ORF">IQ247_09005</name>
</gene>
<name>A0A8J7F6I5_9CYAN</name>
<sequence>MNQQRQDAYLNLIKQLLNCSSGKYWEILETNQDLLDAGLVQTMLRVANEQMTLSKLDAANFLMNLARQLMGALGASGNTLLPMSPISSTCSLRLIKE</sequence>
<comment type="caution">
    <text evidence="1">The sequence shown here is derived from an EMBL/GenBank/DDBJ whole genome shotgun (WGS) entry which is preliminary data.</text>
</comment>
<dbReference type="RefSeq" id="WP_193919128.1">
    <property type="nucleotide sequence ID" value="NZ_JADEWL010000020.1"/>
</dbReference>
<reference evidence="1" key="1">
    <citation type="submission" date="2020-10" db="EMBL/GenBank/DDBJ databases">
        <authorList>
            <person name="Castelo-Branco R."/>
            <person name="Eusebio N."/>
            <person name="Adriana R."/>
            <person name="Vieira A."/>
            <person name="Brugerolle De Fraissinette N."/>
            <person name="Rezende De Castro R."/>
            <person name="Schneider M.P."/>
            <person name="Vasconcelos V."/>
            <person name="Leao P.N."/>
        </authorList>
    </citation>
    <scope>NUCLEOTIDE SEQUENCE</scope>
    <source>
        <strain evidence="1">LEGE 06105</strain>
    </source>
</reference>
<keyword evidence="2" id="KW-1185">Reference proteome</keyword>
<evidence type="ECO:0000313" key="1">
    <source>
        <dbReference type="EMBL" id="MBE9212829.1"/>
    </source>
</evidence>
<protein>
    <submittedName>
        <fullName evidence="1">Uncharacterized protein</fullName>
    </submittedName>
</protein>